<evidence type="ECO:0000256" key="3">
    <source>
        <dbReference type="ARBA" id="ARBA00022771"/>
    </source>
</evidence>
<evidence type="ECO:0000256" key="4">
    <source>
        <dbReference type="ARBA" id="ARBA00022833"/>
    </source>
</evidence>
<evidence type="ECO:0000259" key="7">
    <source>
        <dbReference type="PROSITE" id="PS50157"/>
    </source>
</evidence>
<dbReference type="OrthoDB" id="2687452at2759"/>
<dbReference type="PANTHER" id="PTHR24379:SF121">
    <property type="entry name" value="C2H2-TYPE DOMAIN-CONTAINING PROTEIN"/>
    <property type="match status" value="1"/>
</dbReference>
<feature type="domain" description="C2H2-type" evidence="7">
    <location>
        <begin position="78"/>
        <end position="107"/>
    </location>
</feature>
<evidence type="ECO:0000256" key="5">
    <source>
        <dbReference type="PROSITE-ProRule" id="PRU00042"/>
    </source>
</evidence>
<feature type="domain" description="C2H2-type" evidence="7">
    <location>
        <begin position="252"/>
        <end position="282"/>
    </location>
</feature>
<evidence type="ECO:0000313" key="10">
    <source>
        <dbReference type="RefSeq" id="XP_046598398.1"/>
    </source>
</evidence>
<keyword evidence="1" id="KW-0479">Metal-binding</keyword>
<keyword evidence="8" id="KW-1185">Reference proteome</keyword>
<feature type="domain" description="C2H2-type" evidence="7">
    <location>
        <begin position="48"/>
        <end position="77"/>
    </location>
</feature>
<feature type="domain" description="C2H2-type" evidence="7">
    <location>
        <begin position="138"/>
        <end position="162"/>
    </location>
</feature>
<dbReference type="SMART" id="SM00355">
    <property type="entry name" value="ZnF_C2H2"/>
    <property type="match status" value="9"/>
</dbReference>
<feature type="region of interest" description="Disordered" evidence="6">
    <location>
        <begin position="399"/>
        <end position="441"/>
    </location>
</feature>
<feature type="domain" description="C2H2-type" evidence="7">
    <location>
        <begin position="109"/>
        <end position="137"/>
    </location>
</feature>
<dbReference type="AlphaFoldDB" id="A0A6J0BGX8"/>
<dbReference type="GO" id="GO:0008270">
    <property type="term" value="F:zinc ion binding"/>
    <property type="evidence" value="ECO:0007669"/>
    <property type="project" value="UniProtKB-KW"/>
</dbReference>
<proteinExistence type="predicted"/>
<dbReference type="InterPro" id="IPR036236">
    <property type="entry name" value="Znf_C2H2_sf"/>
</dbReference>
<accession>A0A6J0BGX8</accession>
<keyword evidence="2" id="KW-0677">Repeat</keyword>
<sequence length="441" mass="50917">MISMGFSDVGMNDVCATMPLENTPNLEHSVMPLNGDEKSNSLEPEKCHKCNHPGCGATFLRPSRLARHLRQHTGERPFNCDYDGCDKAYTNKSHLVRHSQTHSLVKQSFQCSKCSLILSNRQNLKRHYDRVHTENNRFFCKECGLNFLKEQKYKEHEASHSGVALYNCKVCFKEYVALKTLKKHEMTHESKKQYSCPASGCSEVFEKWSLLCTHKKNLHTSEYKCNDCKKVFLNKTQLKSHSVLHIDDRMVVPCPYDKCPRFYFFQRNLNHHIRTNHLGKKYHCDICDTRFSSKQKITEHMTKIHLSKKKKRKKATGKSERKKRKDAGVAKKSMLAKLTGLDLPHGIEKELLNRKTRIQVTEEDSVRHQEKQIETVRVIGETVQMSTNECKMVTINGIPQNASIETEGKNETRRERPDTVHKDQLESSKCTSKQVDCDSGT</sequence>
<evidence type="ECO:0000256" key="2">
    <source>
        <dbReference type="ARBA" id="ARBA00022737"/>
    </source>
</evidence>
<feature type="domain" description="C2H2-type" evidence="7">
    <location>
        <begin position="166"/>
        <end position="193"/>
    </location>
</feature>
<dbReference type="Pfam" id="PF00096">
    <property type="entry name" value="zf-C2H2"/>
    <property type="match status" value="2"/>
</dbReference>
<dbReference type="PROSITE" id="PS00028">
    <property type="entry name" value="ZINC_FINGER_C2H2_1"/>
    <property type="match status" value="9"/>
</dbReference>
<feature type="domain" description="C2H2-type" evidence="7">
    <location>
        <begin position="282"/>
        <end position="310"/>
    </location>
</feature>
<dbReference type="RefSeq" id="XP_046598398.1">
    <property type="nucleotide sequence ID" value="XM_046742442.1"/>
</dbReference>
<evidence type="ECO:0000256" key="6">
    <source>
        <dbReference type="SAM" id="MobiDB-lite"/>
    </source>
</evidence>
<dbReference type="PANTHER" id="PTHR24379">
    <property type="entry name" value="KRAB AND ZINC FINGER DOMAIN-CONTAINING"/>
    <property type="match status" value="1"/>
</dbReference>
<feature type="domain" description="C2H2-type" evidence="7">
    <location>
        <begin position="194"/>
        <end position="224"/>
    </location>
</feature>
<dbReference type="InterPro" id="IPR013087">
    <property type="entry name" value="Znf_C2H2_type"/>
</dbReference>
<dbReference type="KEGG" id="nlo:107219313"/>
<organism evidence="8 9">
    <name type="scientific">Neodiprion lecontei</name>
    <name type="common">Redheaded pine sawfly</name>
    <dbReference type="NCBI Taxonomy" id="441921"/>
    <lineage>
        <taxon>Eukaryota</taxon>
        <taxon>Metazoa</taxon>
        <taxon>Ecdysozoa</taxon>
        <taxon>Arthropoda</taxon>
        <taxon>Hexapoda</taxon>
        <taxon>Insecta</taxon>
        <taxon>Pterygota</taxon>
        <taxon>Neoptera</taxon>
        <taxon>Endopterygota</taxon>
        <taxon>Hymenoptera</taxon>
        <taxon>Tenthredinoidea</taxon>
        <taxon>Diprionidae</taxon>
        <taxon>Diprioninae</taxon>
        <taxon>Neodiprion</taxon>
    </lineage>
</organism>
<dbReference type="PROSITE" id="PS50157">
    <property type="entry name" value="ZINC_FINGER_C2H2_2"/>
    <property type="match status" value="9"/>
</dbReference>
<dbReference type="InParanoid" id="A0A6J0BGX8"/>
<name>A0A6J0BGX8_NEOLC</name>
<dbReference type="GeneID" id="107219313"/>
<dbReference type="RefSeq" id="XP_015512993.2">
    <property type="nucleotide sequence ID" value="XM_015657507.2"/>
</dbReference>
<feature type="domain" description="C2H2-type" evidence="7">
    <location>
        <begin position="223"/>
        <end position="250"/>
    </location>
</feature>
<feature type="region of interest" description="Disordered" evidence="6">
    <location>
        <begin position="304"/>
        <end position="330"/>
    </location>
</feature>
<dbReference type="Gene3D" id="3.30.160.60">
    <property type="entry name" value="Classic Zinc Finger"/>
    <property type="match status" value="6"/>
</dbReference>
<evidence type="ECO:0000313" key="9">
    <source>
        <dbReference type="RefSeq" id="XP_015512993.2"/>
    </source>
</evidence>
<gene>
    <name evidence="9 10" type="primary">LOC107219313</name>
</gene>
<keyword evidence="4" id="KW-0862">Zinc</keyword>
<feature type="compositionally biased region" description="Basic residues" evidence="6">
    <location>
        <begin position="304"/>
        <end position="325"/>
    </location>
</feature>
<keyword evidence="3 5" id="KW-0863">Zinc-finger</keyword>
<dbReference type="SUPFAM" id="SSF57667">
    <property type="entry name" value="beta-beta-alpha zinc fingers"/>
    <property type="match status" value="4"/>
</dbReference>
<feature type="compositionally biased region" description="Basic and acidic residues" evidence="6">
    <location>
        <begin position="406"/>
        <end position="426"/>
    </location>
</feature>
<evidence type="ECO:0000256" key="1">
    <source>
        <dbReference type="ARBA" id="ARBA00022723"/>
    </source>
</evidence>
<dbReference type="Proteomes" id="UP000829291">
    <property type="component" value="Chromosome 6"/>
</dbReference>
<reference evidence="9 10" key="1">
    <citation type="submission" date="2025-05" db="UniProtKB">
        <authorList>
            <consortium name="RefSeq"/>
        </authorList>
    </citation>
    <scope>IDENTIFICATION</scope>
    <source>
        <tissue evidence="9 10">Thorax and Abdomen</tissue>
    </source>
</reference>
<protein>
    <submittedName>
        <fullName evidence="9 10">Zinc finger protein 436 isoform X1</fullName>
    </submittedName>
</protein>
<feature type="compositionally biased region" description="Polar residues" evidence="6">
    <location>
        <begin position="427"/>
        <end position="441"/>
    </location>
</feature>
<evidence type="ECO:0000313" key="8">
    <source>
        <dbReference type="Proteomes" id="UP000829291"/>
    </source>
</evidence>